<feature type="region of interest" description="Disordered" evidence="1">
    <location>
        <begin position="1"/>
        <end position="21"/>
    </location>
</feature>
<proteinExistence type="predicted"/>
<name>W7FGG3_PLAF8</name>
<sequence>MKHMIKKKKEKPNRSSLSLKDSEMQRKLYNTIDCQSRISKFKIDNSFFIVPVYVLIYGIGFLDYLLYLCLKNAFS</sequence>
<gene>
    <name evidence="3" type="ORF">PFBG_02312</name>
</gene>
<feature type="compositionally biased region" description="Basic residues" evidence="1">
    <location>
        <begin position="1"/>
        <end position="11"/>
    </location>
</feature>
<dbReference type="EMBL" id="KE123610">
    <property type="protein sequence ID" value="EUR72737.1"/>
    <property type="molecule type" value="Genomic_DNA"/>
</dbReference>
<protein>
    <submittedName>
        <fullName evidence="3">Uncharacterized protein</fullName>
    </submittedName>
</protein>
<evidence type="ECO:0000256" key="1">
    <source>
        <dbReference type="SAM" id="MobiDB-lite"/>
    </source>
</evidence>
<feature type="transmembrane region" description="Helical" evidence="2">
    <location>
        <begin position="47"/>
        <end position="67"/>
    </location>
</feature>
<dbReference type="AlphaFoldDB" id="W7FGG3"/>
<keyword evidence="2" id="KW-0472">Membrane</keyword>
<dbReference type="Proteomes" id="UP000030688">
    <property type="component" value="Unassembled WGS sequence"/>
</dbReference>
<reference evidence="3 4" key="2">
    <citation type="submission" date="2013-02" db="EMBL/GenBank/DDBJ databases">
        <title>The Genome Sequence of Plasmodium falciparum 7G8.</title>
        <authorList>
            <consortium name="The Broad Institute Genome Sequencing Platform"/>
            <consortium name="The Broad Institute Genome Sequencing Center for Infectious Disease"/>
            <person name="Neafsey D."/>
            <person name="Cheeseman I."/>
            <person name="Volkman S."/>
            <person name="Adams J."/>
            <person name="Walker B."/>
            <person name="Young S.K."/>
            <person name="Zeng Q."/>
            <person name="Gargeya S."/>
            <person name="Fitzgerald M."/>
            <person name="Haas B."/>
            <person name="Abouelleil A."/>
            <person name="Alvarado L."/>
            <person name="Arachchi H.M."/>
            <person name="Berlin A.M."/>
            <person name="Chapman S.B."/>
            <person name="Dewar J."/>
            <person name="Goldberg J."/>
            <person name="Griggs A."/>
            <person name="Gujja S."/>
            <person name="Hansen M."/>
            <person name="Howarth C."/>
            <person name="Imamovic A."/>
            <person name="Larimer J."/>
            <person name="McCowan C."/>
            <person name="Murphy C."/>
            <person name="Neiman D."/>
            <person name="Pearson M."/>
            <person name="Priest M."/>
            <person name="Roberts A."/>
            <person name="Saif S."/>
            <person name="Shea T."/>
            <person name="Sisk P."/>
            <person name="Sykes S."/>
            <person name="Wortman J."/>
            <person name="Nusbaum C."/>
            <person name="Birren B."/>
        </authorList>
    </citation>
    <scope>NUCLEOTIDE SEQUENCE [LARGE SCALE GENOMIC DNA]</scope>
    <source>
        <strain evidence="3 4">7G8</strain>
    </source>
</reference>
<evidence type="ECO:0000313" key="4">
    <source>
        <dbReference type="Proteomes" id="UP000030688"/>
    </source>
</evidence>
<evidence type="ECO:0000256" key="2">
    <source>
        <dbReference type="SAM" id="Phobius"/>
    </source>
</evidence>
<evidence type="ECO:0000313" key="3">
    <source>
        <dbReference type="EMBL" id="EUR72737.1"/>
    </source>
</evidence>
<keyword evidence="2" id="KW-0812">Transmembrane</keyword>
<accession>W7FGG3</accession>
<reference evidence="4" key="1">
    <citation type="submission" date="2007-11" db="EMBL/GenBank/DDBJ databases">
        <authorList>
            <consortium name="The Broad Institute Genome Sequencing Platform"/>
            <person name="Volkman S.K."/>
            <person name="Daily J.P."/>
            <person name="Sarr O."/>
            <person name="Ndiaye D."/>
            <person name="Ndir O."/>
            <person name="Mboup S."/>
            <person name="Lukens A."/>
            <person name="Stange-Thomann N."/>
            <person name="Mauceli E."/>
            <person name="Gnerre S."/>
            <person name="Jaffe D."/>
            <person name="Zainoun J."/>
            <person name="Wiegand R.C."/>
            <person name="Birren B."/>
            <person name="Galagan J."/>
            <person name="Lander E."/>
            <person name="Wirth D.F."/>
        </authorList>
    </citation>
    <scope>NUCLEOTIDE SEQUENCE [LARGE SCALE GENOMIC DNA]</scope>
    <source>
        <strain evidence="4">7G8</strain>
    </source>
</reference>
<keyword evidence="2" id="KW-1133">Transmembrane helix</keyword>
<organism evidence="3 4">
    <name type="scientific">Plasmodium falciparum (isolate 7G8)</name>
    <dbReference type="NCBI Taxonomy" id="57266"/>
    <lineage>
        <taxon>Eukaryota</taxon>
        <taxon>Sar</taxon>
        <taxon>Alveolata</taxon>
        <taxon>Apicomplexa</taxon>
        <taxon>Aconoidasida</taxon>
        <taxon>Haemosporida</taxon>
        <taxon>Plasmodiidae</taxon>
        <taxon>Plasmodium</taxon>
        <taxon>Plasmodium (Laverania)</taxon>
    </lineage>
</organism>